<dbReference type="HOGENOM" id="CLU_144805_6_2_5"/>
<dbReference type="OrthoDB" id="9815501at2"/>
<sequence>MPQVTVKLDAALDDHIQSAIDRGETKSRDRYIEDALRDRYLRDLQRQKLHESLDRAIADADAGRVTPLEEAFDRILSDLEK</sequence>
<protein>
    <submittedName>
        <fullName evidence="1">Uncharacterized protein</fullName>
    </submittedName>
</protein>
<dbReference type="EMBL" id="HG938353">
    <property type="protein sequence ID" value="CDN46594.1"/>
    <property type="molecule type" value="Genomic_DNA"/>
</dbReference>
<dbReference type="Proteomes" id="UP000028181">
    <property type="component" value="Chromosome I"/>
</dbReference>
<evidence type="ECO:0000313" key="1">
    <source>
        <dbReference type="EMBL" id="CDN46594.1"/>
    </source>
</evidence>
<dbReference type="RefSeq" id="WP_038584077.1">
    <property type="nucleotide sequence ID" value="NZ_HG938353.1"/>
</dbReference>
<reference evidence="2" key="1">
    <citation type="journal article" date="2014" name="BMC Genomics">
        <title>Genome sequencing of two Neorhizobium galegae strains reveals a noeT gene responsible for the unusual acetylation of the nodulation factors.</title>
        <authorList>
            <person name="Osterman J."/>
            <person name="Marsh J."/>
            <person name="Laine P.K."/>
            <person name="Zeng Z."/>
            <person name="Alatalo E."/>
            <person name="Sullivan J.T."/>
            <person name="Young J.P."/>
            <person name="Thomas-Oates J."/>
            <person name="Paulin L."/>
            <person name="Lindstrom K."/>
        </authorList>
    </citation>
    <scope>NUCLEOTIDE SEQUENCE [LARGE SCALE GENOMIC DNA]</scope>
    <source>
        <strain evidence="2">HAMBI 540</strain>
    </source>
</reference>
<name>A0A068SLA3_NEOGA</name>
<dbReference type="KEGG" id="ngg:RG540_CH04030"/>
<organism evidence="1 2">
    <name type="scientific">Neorhizobium galegae bv. orientalis str. HAMBI 540</name>
    <dbReference type="NCBI Taxonomy" id="1028800"/>
    <lineage>
        <taxon>Bacteria</taxon>
        <taxon>Pseudomonadati</taxon>
        <taxon>Pseudomonadota</taxon>
        <taxon>Alphaproteobacteria</taxon>
        <taxon>Hyphomicrobiales</taxon>
        <taxon>Rhizobiaceae</taxon>
        <taxon>Rhizobium/Agrobacterium group</taxon>
        <taxon>Neorhizobium</taxon>
    </lineage>
</organism>
<dbReference type="PATRIC" id="fig|1028800.3.peg.397"/>
<dbReference type="AlphaFoldDB" id="A0A068SLA3"/>
<keyword evidence="2" id="KW-1185">Reference proteome</keyword>
<dbReference type="GeneID" id="24255310"/>
<accession>A0A068SLA3</accession>
<proteinExistence type="predicted"/>
<evidence type="ECO:0000313" key="2">
    <source>
        <dbReference type="Proteomes" id="UP000028181"/>
    </source>
</evidence>
<gene>
    <name evidence="1" type="ORF">RG540_CH04030</name>
</gene>